<reference evidence="9 10" key="1">
    <citation type="submission" date="2015-12" db="EMBL/GenBank/DDBJ databases">
        <title>The genome of Folsomia candida.</title>
        <authorList>
            <person name="Faddeeva A."/>
            <person name="Derks M.F."/>
            <person name="Anvar Y."/>
            <person name="Smit S."/>
            <person name="Van Straalen N."/>
            <person name="Roelofs D."/>
        </authorList>
    </citation>
    <scope>NUCLEOTIDE SEQUENCE [LARGE SCALE GENOMIC DNA]</scope>
    <source>
        <strain evidence="9 10">VU population</strain>
        <tissue evidence="9">Whole body</tissue>
    </source>
</reference>
<dbReference type="PANTHER" id="PTHR21461:SF69">
    <property type="entry name" value="GLYCOSYLTRANSFERASE FAMILY 92 PROTEIN"/>
    <property type="match status" value="1"/>
</dbReference>
<gene>
    <name evidence="9" type="ORF">Fcan01_16924</name>
</gene>
<evidence type="ECO:0000256" key="8">
    <source>
        <dbReference type="RuleBase" id="RU366017"/>
    </source>
</evidence>
<dbReference type="PANTHER" id="PTHR21461">
    <property type="entry name" value="GLYCOSYLTRANSFERASE FAMILY 92 PROTEIN"/>
    <property type="match status" value="1"/>
</dbReference>
<dbReference type="EMBL" id="LNIX01000012">
    <property type="protein sequence ID" value="OXA48136.1"/>
    <property type="molecule type" value="Genomic_DNA"/>
</dbReference>
<dbReference type="OrthoDB" id="2526284at2759"/>
<dbReference type="Proteomes" id="UP000198287">
    <property type="component" value="Unassembled WGS sequence"/>
</dbReference>
<dbReference type="Pfam" id="PF01697">
    <property type="entry name" value="Glyco_transf_92"/>
    <property type="match status" value="1"/>
</dbReference>
<keyword evidence="5 8" id="KW-0812">Transmembrane</keyword>
<proteinExistence type="inferred from homology"/>
<feature type="transmembrane region" description="Helical" evidence="8">
    <location>
        <begin position="9"/>
        <end position="27"/>
    </location>
</feature>
<keyword evidence="4 8" id="KW-0808">Transferase</keyword>
<evidence type="ECO:0000313" key="10">
    <source>
        <dbReference type="Proteomes" id="UP000198287"/>
    </source>
</evidence>
<dbReference type="GO" id="GO:0005737">
    <property type="term" value="C:cytoplasm"/>
    <property type="evidence" value="ECO:0007669"/>
    <property type="project" value="TreeGrafter"/>
</dbReference>
<dbReference type="EC" id="2.4.1.-" evidence="8"/>
<dbReference type="InterPro" id="IPR008166">
    <property type="entry name" value="Glyco_transf_92"/>
</dbReference>
<keyword evidence="7 8" id="KW-0472">Membrane</keyword>
<comment type="caution">
    <text evidence="9">The sequence shown here is derived from an EMBL/GenBank/DDBJ whole genome shotgun (WGS) entry which is preliminary data.</text>
</comment>
<comment type="similarity">
    <text evidence="2 8">Belongs to the glycosyltransferase 92 family.</text>
</comment>
<evidence type="ECO:0000313" key="9">
    <source>
        <dbReference type="EMBL" id="OXA48136.1"/>
    </source>
</evidence>
<evidence type="ECO:0000256" key="4">
    <source>
        <dbReference type="ARBA" id="ARBA00022679"/>
    </source>
</evidence>
<keyword evidence="10" id="KW-1185">Reference proteome</keyword>
<evidence type="ECO:0000256" key="7">
    <source>
        <dbReference type="ARBA" id="ARBA00023136"/>
    </source>
</evidence>
<evidence type="ECO:0000256" key="2">
    <source>
        <dbReference type="ARBA" id="ARBA00007647"/>
    </source>
</evidence>
<organism evidence="9 10">
    <name type="scientific">Folsomia candida</name>
    <name type="common">Springtail</name>
    <dbReference type="NCBI Taxonomy" id="158441"/>
    <lineage>
        <taxon>Eukaryota</taxon>
        <taxon>Metazoa</taxon>
        <taxon>Ecdysozoa</taxon>
        <taxon>Arthropoda</taxon>
        <taxon>Hexapoda</taxon>
        <taxon>Collembola</taxon>
        <taxon>Entomobryomorpha</taxon>
        <taxon>Isotomoidea</taxon>
        <taxon>Isotomidae</taxon>
        <taxon>Proisotominae</taxon>
        <taxon>Folsomia</taxon>
    </lineage>
</organism>
<dbReference type="AlphaFoldDB" id="A0A226DV87"/>
<comment type="subcellular location">
    <subcellularLocation>
        <location evidence="1">Membrane</location>
        <topology evidence="1">Single-pass membrane protein</topology>
    </subcellularLocation>
</comment>
<accession>A0A226DV87</accession>
<evidence type="ECO:0000256" key="1">
    <source>
        <dbReference type="ARBA" id="ARBA00004167"/>
    </source>
</evidence>
<keyword evidence="6 8" id="KW-1133">Transmembrane helix</keyword>
<keyword evidence="3 8" id="KW-0328">Glycosyltransferase</keyword>
<evidence type="ECO:0000256" key="3">
    <source>
        <dbReference type="ARBA" id="ARBA00022676"/>
    </source>
</evidence>
<evidence type="ECO:0000256" key="6">
    <source>
        <dbReference type="ARBA" id="ARBA00022989"/>
    </source>
</evidence>
<dbReference type="GO" id="GO:0016757">
    <property type="term" value="F:glycosyltransferase activity"/>
    <property type="evidence" value="ECO:0007669"/>
    <property type="project" value="UniProtKB-UniRule"/>
</dbReference>
<protein>
    <recommendedName>
        <fullName evidence="8">Glycosyltransferase family 92 protein</fullName>
        <ecNumber evidence="8">2.4.1.-</ecNumber>
    </recommendedName>
</protein>
<evidence type="ECO:0000256" key="5">
    <source>
        <dbReference type="ARBA" id="ARBA00022692"/>
    </source>
</evidence>
<name>A0A226DV87_FOLCA</name>
<dbReference type="GO" id="GO:0016020">
    <property type="term" value="C:membrane"/>
    <property type="evidence" value="ECO:0007669"/>
    <property type="project" value="UniProtKB-SubCell"/>
</dbReference>
<sequence length="406" mass="46787">MVRCRIKFLLWIFSVTVGVGMFIFLLLDNQTKILPTNLFSVLNWVNQESSLSANWPSETDKILAKLETEEPDWQEITEAEVFHNETYKPRFFVYSAYVDFYENRDVIRLIAVTPTFAKEEFFAHLFDDNLNPLDTYICTISSTRGYEQGEKYSAGFFLCRQRQSSGPYARGNFLPAVRHVSVTPFPDAPSLDRDGHRLFSNLLRLSQPIGTDVEEPHKFAVCVPPAYDNFDNVVLFLEWLEFYKMMGVGHFTFYNVSTDPSISCVMNSASFNAETPATILKWTFPIPSRINSQLAQESDCAFRYRGVAKHIIGVDYDEFFVPNYTLARNYAELINALDTAWASEPRDGSLASYQFQSAFFDPDFSHFPASKVETLPRVKLDQLELDDMVLYRYVTRAEALFPYETR</sequence>
<dbReference type="OMA" id="ANWPSET"/>